<reference evidence="1 2" key="1">
    <citation type="journal article" date="2022" name="Plant J.">
        <title>Chromosome-level genome of Camellia lanceoleosa provides a valuable resource for understanding genome evolution and self-incompatibility.</title>
        <authorList>
            <person name="Gong W."/>
            <person name="Xiao S."/>
            <person name="Wang L."/>
            <person name="Liao Z."/>
            <person name="Chang Y."/>
            <person name="Mo W."/>
            <person name="Hu G."/>
            <person name="Li W."/>
            <person name="Zhao G."/>
            <person name="Zhu H."/>
            <person name="Hu X."/>
            <person name="Ji K."/>
            <person name="Xiang X."/>
            <person name="Song Q."/>
            <person name="Yuan D."/>
            <person name="Jin S."/>
            <person name="Zhang L."/>
        </authorList>
    </citation>
    <scope>NUCLEOTIDE SEQUENCE [LARGE SCALE GENOMIC DNA]</scope>
    <source>
        <strain evidence="1">SQ_2022a</strain>
    </source>
</reference>
<evidence type="ECO:0000313" key="1">
    <source>
        <dbReference type="EMBL" id="KAI7997687.1"/>
    </source>
</evidence>
<gene>
    <name evidence="1" type="ORF">LOK49_LG10G01734</name>
</gene>
<name>A0ACC0GBC4_9ERIC</name>
<organism evidence="1 2">
    <name type="scientific">Camellia lanceoleosa</name>
    <dbReference type="NCBI Taxonomy" id="1840588"/>
    <lineage>
        <taxon>Eukaryota</taxon>
        <taxon>Viridiplantae</taxon>
        <taxon>Streptophyta</taxon>
        <taxon>Embryophyta</taxon>
        <taxon>Tracheophyta</taxon>
        <taxon>Spermatophyta</taxon>
        <taxon>Magnoliopsida</taxon>
        <taxon>eudicotyledons</taxon>
        <taxon>Gunneridae</taxon>
        <taxon>Pentapetalae</taxon>
        <taxon>asterids</taxon>
        <taxon>Ericales</taxon>
        <taxon>Theaceae</taxon>
        <taxon>Camellia</taxon>
    </lineage>
</organism>
<comment type="caution">
    <text evidence="1">The sequence shown here is derived from an EMBL/GenBank/DDBJ whole genome shotgun (WGS) entry which is preliminary data.</text>
</comment>
<dbReference type="Proteomes" id="UP001060215">
    <property type="component" value="Chromosome 10"/>
</dbReference>
<accession>A0ACC0GBC4</accession>
<evidence type="ECO:0000313" key="2">
    <source>
        <dbReference type="Proteomes" id="UP001060215"/>
    </source>
</evidence>
<protein>
    <submittedName>
        <fullName evidence="1">NAC transcription factor 29</fullName>
    </submittedName>
</protein>
<sequence length="230" mass="25852">MAASGYWKATGTDKPILSSCGARIIGVKKALVFYRGRPPRGIKTDWNMQEYRLPEATRLTSKRKGCMRLGDWVVCRVLQKNSIRNSLEDQFGSRNEPLCEEPCSTSTNAKLEMVRELLYRDCLVLPLIIGSSIDTVSSISFEASKNSTTVCEGYSDTNYSHYSVPPFDSSINGQKRKQPTEGTQYENLIQPKKKVTDRDDQWSDDRTESNNYVVQTSLKVTTSTPTNGIL</sequence>
<dbReference type="EMBL" id="CM045767">
    <property type="protein sequence ID" value="KAI7997687.1"/>
    <property type="molecule type" value="Genomic_DNA"/>
</dbReference>
<keyword evidence="2" id="KW-1185">Reference proteome</keyword>
<proteinExistence type="predicted"/>